<dbReference type="Proteomes" id="UP000432015">
    <property type="component" value="Unassembled WGS sequence"/>
</dbReference>
<keyword evidence="1" id="KW-1133">Transmembrane helix</keyword>
<dbReference type="RefSeq" id="WP_156217230.1">
    <property type="nucleotide sequence ID" value="NZ_WOFH01000005.1"/>
</dbReference>
<gene>
    <name evidence="2" type="ORF">GNZ18_15820</name>
</gene>
<feature type="transmembrane region" description="Helical" evidence="1">
    <location>
        <begin position="82"/>
        <end position="108"/>
    </location>
</feature>
<keyword evidence="3" id="KW-1185">Reference proteome</keyword>
<name>A0A7K1L170_9ACTN</name>
<comment type="caution">
    <text evidence="2">The sequence shown here is derived from an EMBL/GenBank/DDBJ whole genome shotgun (WGS) entry which is preliminary data.</text>
</comment>
<feature type="transmembrane region" description="Helical" evidence="1">
    <location>
        <begin position="48"/>
        <end position="76"/>
    </location>
</feature>
<dbReference type="InterPro" id="IPR009937">
    <property type="entry name" value="Phage_holin_3_6"/>
</dbReference>
<evidence type="ECO:0000256" key="1">
    <source>
        <dbReference type="SAM" id="Phobius"/>
    </source>
</evidence>
<keyword evidence="1" id="KW-0812">Transmembrane</keyword>
<reference evidence="2 3" key="1">
    <citation type="submission" date="2019-11" db="EMBL/GenBank/DDBJ databases">
        <authorList>
            <person name="Cao P."/>
        </authorList>
    </citation>
    <scope>NUCLEOTIDE SEQUENCE [LARGE SCALE GENOMIC DNA]</scope>
    <source>
        <strain evidence="2 3">NEAU-AAG5</strain>
    </source>
</reference>
<accession>A0A7K1L170</accession>
<dbReference type="AlphaFoldDB" id="A0A7K1L170"/>
<evidence type="ECO:0000313" key="2">
    <source>
        <dbReference type="EMBL" id="MUN38063.1"/>
    </source>
</evidence>
<dbReference type="EMBL" id="WOFH01000005">
    <property type="protein sequence ID" value="MUN38063.1"/>
    <property type="molecule type" value="Genomic_DNA"/>
</dbReference>
<evidence type="ECO:0000313" key="3">
    <source>
        <dbReference type="Proteomes" id="UP000432015"/>
    </source>
</evidence>
<proteinExistence type="predicted"/>
<protein>
    <submittedName>
        <fullName evidence="2">Phage holin family protein</fullName>
    </submittedName>
</protein>
<sequence length="144" mass="15350">MSEALPGERVEDKSLGELVALASSNISNLVRAEMDLAKLELKADAKKAALGSVMFSIAALIGGLIVILLSIAAAYGLVALGIWHWAAFLIVSGVYLLLAAVLIGIGYLRIRKIDGAKRTRRTLKDDLSMLRHRGDPGDTPALKD</sequence>
<keyword evidence="1" id="KW-0472">Membrane</keyword>
<dbReference type="Pfam" id="PF07332">
    <property type="entry name" value="Phage_holin_3_6"/>
    <property type="match status" value="1"/>
</dbReference>
<organism evidence="2 3">
    <name type="scientific">Actinomadura litoris</name>
    <dbReference type="NCBI Taxonomy" id="2678616"/>
    <lineage>
        <taxon>Bacteria</taxon>
        <taxon>Bacillati</taxon>
        <taxon>Actinomycetota</taxon>
        <taxon>Actinomycetes</taxon>
        <taxon>Streptosporangiales</taxon>
        <taxon>Thermomonosporaceae</taxon>
        <taxon>Actinomadura</taxon>
    </lineage>
</organism>